<dbReference type="EMBL" id="CABEIY010000006">
    <property type="protein sequence ID" value="VTT23201.1"/>
    <property type="molecule type" value="Genomic_DNA"/>
</dbReference>
<evidence type="ECO:0000313" key="8">
    <source>
        <dbReference type="EMBL" id="VTT23201.1"/>
    </source>
</evidence>
<evidence type="ECO:0000256" key="2">
    <source>
        <dbReference type="ARBA" id="ARBA00001946"/>
    </source>
</evidence>
<dbReference type="PANTHER" id="PTHR12992:SF11">
    <property type="entry name" value="MITOCHONDRIAL COENZYME A DIPHOSPHATASE NUDT8"/>
    <property type="match status" value="1"/>
</dbReference>
<dbReference type="InterPro" id="IPR015797">
    <property type="entry name" value="NUDIX_hydrolase-like_dom_sf"/>
</dbReference>
<name>A0AAE9R3U0_STREQ</name>
<dbReference type="InterPro" id="IPR020084">
    <property type="entry name" value="NUDIX_hydrolase_CS"/>
</dbReference>
<keyword evidence="6" id="KW-0464">Manganese</keyword>
<proteinExistence type="predicted"/>
<evidence type="ECO:0000256" key="4">
    <source>
        <dbReference type="ARBA" id="ARBA00022801"/>
    </source>
</evidence>
<reference evidence="8 9" key="1">
    <citation type="submission" date="2019-05" db="EMBL/GenBank/DDBJ databases">
        <authorList>
            <consortium name="Pathogen Informatics"/>
        </authorList>
    </citation>
    <scope>NUCLEOTIDE SEQUENCE [LARGE SCALE GENOMIC DNA]</scope>
    <source>
        <strain evidence="8 9">NCTC11557</strain>
    </source>
</reference>
<dbReference type="Gene3D" id="3.90.79.10">
    <property type="entry name" value="Nucleoside Triphosphate Pyrophosphohydrolase"/>
    <property type="match status" value="1"/>
</dbReference>
<comment type="caution">
    <text evidence="8">The sequence shown here is derived from an EMBL/GenBank/DDBJ whole genome shotgun (WGS) entry which is preliminary data.</text>
</comment>
<protein>
    <submittedName>
        <fullName evidence="8">NUDIX hydrolase</fullName>
    </submittedName>
</protein>
<dbReference type="GO" id="GO:0046872">
    <property type="term" value="F:metal ion binding"/>
    <property type="evidence" value="ECO:0007669"/>
    <property type="project" value="UniProtKB-KW"/>
</dbReference>
<keyword evidence="4 8" id="KW-0378">Hydrolase</keyword>
<gene>
    <name evidence="8" type="ORF">NCTC11557_00603</name>
</gene>
<dbReference type="InterPro" id="IPR045121">
    <property type="entry name" value="CoAse"/>
</dbReference>
<keyword evidence="3" id="KW-0479">Metal-binding</keyword>
<feature type="domain" description="Nudix hydrolase" evidence="7">
    <location>
        <begin position="36"/>
        <end position="166"/>
    </location>
</feature>
<dbReference type="SUPFAM" id="SSF55811">
    <property type="entry name" value="Nudix"/>
    <property type="match status" value="1"/>
</dbReference>
<dbReference type="GO" id="GO:0010945">
    <property type="term" value="F:coenzyme A diphosphatase activity"/>
    <property type="evidence" value="ECO:0007669"/>
    <property type="project" value="InterPro"/>
</dbReference>
<comment type="cofactor">
    <cofactor evidence="2">
        <name>Mg(2+)</name>
        <dbReference type="ChEBI" id="CHEBI:18420"/>
    </cofactor>
</comment>
<dbReference type="InterPro" id="IPR000086">
    <property type="entry name" value="NUDIX_hydrolase_dom"/>
</dbReference>
<evidence type="ECO:0000256" key="3">
    <source>
        <dbReference type="ARBA" id="ARBA00022723"/>
    </source>
</evidence>
<evidence type="ECO:0000259" key="7">
    <source>
        <dbReference type="PROSITE" id="PS51462"/>
    </source>
</evidence>
<dbReference type="Pfam" id="PF00293">
    <property type="entry name" value="NUDIX"/>
    <property type="match status" value="1"/>
</dbReference>
<sequence length="232" mass="26787">MKISYDEDKAIGKDNGDDAMEELLKHYQAKPLGEEKRYAVFLPLVAVNDEWHVLYEVRSQHISQPGEVAFPGGRVEGHESLQEAAIRETMEELNVDSSQIQLWGEIDYLVQSSRTIHCFVGQLLTDDWKSIEANEEVDRLFTVPLQQLLATEPVFYHLEASPLKTSDFPFDRIRHGKDYQFSQQYRSIPFYENLEETIWGMTAQFTKCLTDILNDESIAKKNPLDIEKSKGR</sequence>
<comment type="cofactor">
    <cofactor evidence="1">
        <name>Mn(2+)</name>
        <dbReference type="ChEBI" id="CHEBI:29035"/>
    </cofactor>
</comment>
<accession>A0AAE9R3U0</accession>
<evidence type="ECO:0000256" key="6">
    <source>
        <dbReference type="ARBA" id="ARBA00023211"/>
    </source>
</evidence>
<dbReference type="AlphaFoldDB" id="A0AAE9R3U0"/>
<dbReference type="Proteomes" id="UP000339049">
    <property type="component" value="Unassembled WGS sequence"/>
</dbReference>
<evidence type="ECO:0000256" key="5">
    <source>
        <dbReference type="ARBA" id="ARBA00022842"/>
    </source>
</evidence>
<dbReference type="CDD" id="cd03426">
    <property type="entry name" value="NUDIX_CoAse_Nudt7"/>
    <property type="match status" value="1"/>
</dbReference>
<organism evidence="8 9">
    <name type="scientific">Streptococcus dysgalactiae subsp. equisimilis</name>
    <name type="common">Streptococcus equisimilis</name>
    <dbReference type="NCBI Taxonomy" id="119602"/>
    <lineage>
        <taxon>Bacteria</taxon>
        <taxon>Bacillati</taxon>
        <taxon>Bacillota</taxon>
        <taxon>Bacilli</taxon>
        <taxon>Lactobacillales</taxon>
        <taxon>Streptococcaceae</taxon>
        <taxon>Streptococcus</taxon>
    </lineage>
</organism>
<keyword evidence="5" id="KW-0460">Magnesium</keyword>
<dbReference type="PROSITE" id="PS00893">
    <property type="entry name" value="NUDIX_BOX"/>
    <property type="match status" value="1"/>
</dbReference>
<evidence type="ECO:0000256" key="1">
    <source>
        <dbReference type="ARBA" id="ARBA00001936"/>
    </source>
</evidence>
<dbReference type="PROSITE" id="PS51462">
    <property type="entry name" value="NUDIX"/>
    <property type="match status" value="1"/>
</dbReference>
<dbReference type="PANTHER" id="PTHR12992">
    <property type="entry name" value="NUDIX HYDROLASE"/>
    <property type="match status" value="1"/>
</dbReference>
<evidence type="ECO:0000313" key="9">
    <source>
        <dbReference type="Proteomes" id="UP000339049"/>
    </source>
</evidence>